<feature type="binding site" description="axial binding residue" evidence="5">
    <location>
        <position position="509"/>
    </location>
    <ligand>
        <name>heme</name>
        <dbReference type="ChEBI" id="CHEBI:30413"/>
    </ligand>
    <ligandPart>
        <name>Fe</name>
        <dbReference type="ChEBI" id="CHEBI:18248"/>
    </ligandPart>
</feature>
<evidence type="ECO:0000256" key="3">
    <source>
        <dbReference type="ARBA" id="ARBA00022723"/>
    </source>
</evidence>
<accession>A0AAN9YD30</accession>
<evidence type="ECO:0000256" key="2">
    <source>
        <dbReference type="ARBA" id="ARBA00022617"/>
    </source>
</evidence>
<dbReference type="Pfam" id="PF00067">
    <property type="entry name" value="p450"/>
    <property type="match status" value="2"/>
</dbReference>
<evidence type="ECO:0000313" key="8">
    <source>
        <dbReference type="Proteomes" id="UP001320245"/>
    </source>
</evidence>
<keyword evidence="4 5" id="KW-0408">Iron</keyword>
<dbReference type="GO" id="GO:0004497">
    <property type="term" value="F:monooxygenase activity"/>
    <property type="evidence" value="ECO:0007669"/>
    <property type="project" value="InterPro"/>
</dbReference>
<dbReference type="GO" id="GO:0016705">
    <property type="term" value="F:oxidoreductase activity, acting on paired donors, with incorporation or reduction of molecular oxygen"/>
    <property type="evidence" value="ECO:0007669"/>
    <property type="project" value="InterPro"/>
</dbReference>
<dbReference type="InterPro" id="IPR001128">
    <property type="entry name" value="Cyt_P450"/>
</dbReference>
<dbReference type="PRINTS" id="PR00385">
    <property type="entry name" value="P450"/>
</dbReference>
<feature type="signal peptide" evidence="6">
    <location>
        <begin position="1"/>
        <end position="22"/>
    </location>
</feature>
<dbReference type="EMBL" id="JAJSPL020000046">
    <property type="protein sequence ID" value="KAK7733694.1"/>
    <property type="molecule type" value="Genomic_DNA"/>
</dbReference>
<evidence type="ECO:0008006" key="9">
    <source>
        <dbReference type="Google" id="ProtNLM"/>
    </source>
</evidence>
<dbReference type="GO" id="GO:0005506">
    <property type="term" value="F:iron ion binding"/>
    <property type="evidence" value="ECO:0007669"/>
    <property type="project" value="InterPro"/>
</dbReference>
<evidence type="ECO:0000256" key="6">
    <source>
        <dbReference type="SAM" id="SignalP"/>
    </source>
</evidence>
<gene>
    <name evidence="7" type="ORF">SLS53_008161</name>
</gene>
<evidence type="ECO:0000313" key="7">
    <source>
        <dbReference type="EMBL" id="KAK7733694.1"/>
    </source>
</evidence>
<feature type="chain" id="PRO_5042822513" description="Cytochrome P450 monooxygenase" evidence="6">
    <location>
        <begin position="23"/>
        <end position="562"/>
    </location>
</feature>
<dbReference type="PANTHER" id="PTHR24305:SF166">
    <property type="entry name" value="CYTOCHROME P450 12A4, MITOCHONDRIAL-RELATED"/>
    <property type="match status" value="1"/>
</dbReference>
<sequence length="562" mass="63914">MASLYIIASVLGLISLFVLKHAYPRPYPGIPYNRASARRLFGDIPDLLKAVKTTNDPAKFVFQQCRKLKSPVIQLFLKPFSKPVIFVDDVREVKDMLGMRTSEFDRAPSTAAAFEPLSPHSRIVKPTNAEWRSQRRYWEGVMGRAFLSKVVAPKMYDCALELIELFKTKAAIADGRPFACQDDFDIAAFDVIWDSNMGSKLKALEAQRAAILETARSLAQPTSKDSPAALPIIPTPEIHRATAYFIHSIEKTLKSYSPPLHHWLLRWLPQYKRYWRLKNDMINSRIEEVRAQFAQLSDDEMRQRADTCVLDMGLRRERLGLGDGPDKMAIPSTQELHDELFLFLIAGHETTAVTLAWSVKFLTRHPEKQGKLRQELINAFPGAADGVLPSIDDLLSKPIPYMDACIEEFVRLGNIHPRLVRIATVDTQVLGYPIPKGAQILSSSYVGEKPIDVPEELRSPMSQQSKDNFRSHWEEGMDDFLPERWIDEDGKYDPKRFPRLAFSAGPRVCYGQRLALQELFITLSLLVLTFKFETVPDELNTMGGLQRVLRVPQKSYIRLSVL</sequence>
<dbReference type="InterPro" id="IPR002401">
    <property type="entry name" value="Cyt_P450_E_grp-I"/>
</dbReference>
<dbReference type="PRINTS" id="PR00463">
    <property type="entry name" value="EP450I"/>
</dbReference>
<comment type="similarity">
    <text evidence="1">Belongs to the cytochrome P450 family.</text>
</comment>
<evidence type="ECO:0000256" key="1">
    <source>
        <dbReference type="ARBA" id="ARBA00010617"/>
    </source>
</evidence>
<organism evidence="7 8">
    <name type="scientific">Cytospora paraplurivora</name>
    <dbReference type="NCBI Taxonomy" id="2898453"/>
    <lineage>
        <taxon>Eukaryota</taxon>
        <taxon>Fungi</taxon>
        <taxon>Dikarya</taxon>
        <taxon>Ascomycota</taxon>
        <taxon>Pezizomycotina</taxon>
        <taxon>Sordariomycetes</taxon>
        <taxon>Sordariomycetidae</taxon>
        <taxon>Diaporthales</taxon>
        <taxon>Cytosporaceae</taxon>
        <taxon>Cytospora</taxon>
    </lineage>
</organism>
<dbReference type="Proteomes" id="UP001320245">
    <property type="component" value="Unassembled WGS sequence"/>
</dbReference>
<comment type="cofactor">
    <cofactor evidence="5">
        <name>heme</name>
        <dbReference type="ChEBI" id="CHEBI:30413"/>
    </cofactor>
</comment>
<keyword evidence="2 5" id="KW-0349">Heme</keyword>
<comment type="caution">
    <text evidence="7">The sequence shown here is derived from an EMBL/GenBank/DDBJ whole genome shotgun (WGS) entry which is preliminary data.</text>
</comment>
<dbReference type="SUPFAM" id="SSF48264">
    <property type="entry name" value="Cytochrome P450"/>
    <property type="match status" value="1"/>
</dbReference>
<proteinExistence type="inferred from homology"/>
<keyword evidence="3 5" id="KW-0479">Metal-binding</keyword>
<dbReference type="PANTHER" id="PTHR24305">
    <property type="entry name" value="CYTOCHROME P450"/>
    <property type="match status" value="1"/>
</dbReference>
<evidence type="ECO:0000256" key="4">
    <source>
        <dbReference type="ARBA" id="ARBA00023004"/>
    </source>
</evidence>
<name>A0AAN9YD30_9PEZI</name>
<protein>
    <recommendedName>
        <fullName evidence="9">Cytochrome P450 monooxygenase</fullName>
    </recommendedName>
</protein>
<reference evidence="7 8" key="1">
    <citation type="journal article" date="2023" name="PLoS ONE">
        <title>Cytospora paraplurivora sp. nov. isolated from orchards with fruit tree decline syndrome in Ontario, Canada.</title>
        <authorList>
            <person name="Ilyukhin E."/>
            <person name="Nguyen H.D.T."/>
            <person name="Castle A.J."/>
            <person name="Ellouze W."/>
        </authorList>
    </citation>
    <scope>NUCLEOTIDE SEQUENCE [LARGE SCALE GENOMIC DNA]</scope>
    <source>
        <strain evidence="7 8">FDS-564</strain>
    </source>
</reference>
<keyword evidence="6" id="KW-0732">Signal</keyword>
<dbReference type="InterPro" id="IPR050121">
    <property type="entry name" value="Cytochrome_P450_monoxygenase"/>
</dbReference>
<dbReference type="AlphaFoldDB" id="A0AAN9YD30"/>
<dbReference type="GO" id="GO:0020037">
    <property type="term" value="F:heme binding"/>
    <property type="evidence" value="ECO:0007669"/>
    <property type="project" value="InterPro"/>
</dbReference>
<evidence type="ECO:0000256" key="5">
    <source>
        <dbReference type="PIRSR" id="PIRSR602401-1"/>
    </source>
</evidence>
<keyword evidence="8" id="KW-1185">Reference proteome</keyword>
<dbReference type="Gene3D" id="1.10.630.10">
    <property type="entry name" value="Cytochrome P450"/>
    <property type="match status" value="1"/>
</dbReference>
<dbReference type="InterPro" id="IPR036396">
    <property type="entry name" value="Cyt_P450_sf"/>
</dbReference>